<keyword evidence="10 13" id="KW-0472">Membrane</keyword>
<dbReference type="Gene3D" id="1.10.510.10">
    <property type="entry name" value="Transferase(Phosphotransferase) domain 1"/>
    <property type="match status" value="1"/>
</dbReference>
<dbReference type="GO" id="GO:0016020">
    <property type="term" value="C:membrane"/>
    <property type="evidence" value="ECO:0007669"/>
    <property type="project" value="UniProtKB-SubCell"/>
</dbReference>
<dbReference type="GO" id="GO:0030247">
    <property type="term" value="F:polysaccharide binding"/>
    <property type="evidence" value="ECO:0007669"/>
    <property type="project" value="InterPro"/>
</dbReference>
<evidence type="ECO:0000256" key="3">
    <source>
        <dbReference type="ARBA" id="ARBA00022679"/>
    </source>
</evidence>
<keyword evidence="4 13" id="KW-0812">Transmembrane</keyword>
<dbReference type="Proteomes" id="UP001370490">
    <property type="component" value="Unassembled WGS sequence"/>
</dbReference>
<evidence type="ECO:0000256" key="13">
    <source>
        <dbReference type="SAM" id="Phobius"/>
    </source>
</evidence>
<protein>
    <submittedName>
        <fullName evidence="16">Protein kinase domain</fullName>
    </submittedName>
</protein>
<gene>
    <name evidence="16" type="ORF">RJ641_007693</name>
</gene>
<keyword evidence="17" id="KW-1185">Reference proteome</keyword>
<name>A0AAN8V3G5_9MAGN</name>
<feature type="chain" id="PRO_5042947217" evidence="14">
    <location>
        <begin position="28"/>
        <end position="684"/>
    </location>
</feature>
<evidence type="ECO:0000256" key="14">
    <source>
        <dbReference type="SAM" id="SignalP"/>
    </source>
</evidence>
<keyword evidence="7 16" id="KW-0418">Kinase</keyword>
<reference evidence="16 17" key="1">
    <citation type="submission" date="2023-12" db="EMBL/GenBank/DDBJ databases">
        <title>A high-quality genome assembly for Dillenia turbinata (Dilleniales).</title>
        <authorList>
            <person name="Chanderbali A."/>
        </authorList>
    </citation>
    <scope>NUCLEOTIDE SEQUENCE [LARGE SCALE GENOMIC DNA]</scope>
    <source>
        <strain evidence="16">LSX21</strain>
        <tissue evidence="16">Leaf</tissue>
    </source>
</reference>
<keyword evidence="2" id="KW-0723">Serine/threonine-protein kinase</keyword>
<dbReference type="FunFam" id="3.30.200.20:FF:000178">
    <property type="entry name" value="serine/threonine-protein kinase PBS1-like"/>
    <property type="match status" value="1"/>
</dbReference>
<evidence type="ECO:0000256" key="6">
    <source>
        <dbReference type="ARBA" id="ARBA00022741"/>
    </source>
</evidence>
<dbReference type="FunFam" id="1.10.510.10:FF:000590">
    <property type="entry name" value="PR5-like receptor kinase"/>
    <property type="match status" value="1"/>
</dbReference>
<evidence type="ECO:0000256" key="7">
    <source>
        <dbReference type="ARBA" id="ARBA00022777"/>
    </source>
</evidence>
<dbReference type="InterPro" id="IPR017441">
    <property type="entry name" value="Protein_kinase_ATP_BS"/>
</dbReference>
<keyword evidence="6 12" id="KW-0547">Nucleotide-binding</keyword>
<dbReference type="SUPFAM" id="SSF56112">
    <property type="entry name" value="Protein kinase-like (PK-like)"/>
    <property type="match status" value="1"/>
</dbReference>
<dbReference type="Pfam" id="PF13947">
    <property type="entry name" value="GUB_WAK_bind"/>
    <property type="match status" value="1"/>
</dbReference>
<sequence>MCKRVLLIGILIVAVPILLQFPETSDAKVCHPSSCGNLKNISYPFRLKGDPKRCGKHELSCENNLTVMYLLSGKYYVQAIEYGKKAVRMVDAGLKEDNCSWIPQYPLEVFNLSGDSFFYTDLATSLIFVRCPDAMVRFPHNGVIRYPHDGVIVGYPTDGAIVDTSNWTRTSCVDVKTDQERSWHYSYAMFGVPLSDMGDSCWIESVSLVDSSSFPWLYNMSSLEFRNWLLSGFDLSWWSWIDGYVTPCGDCTFECSYDRVLYCYYIVIKGTSSYEDPGCGKCAGVAARFFATYILFYGGIGIGLMLGGRAICAMPLLFAFLLQKWRRRHLSGFEAIEDFIQCHNNLMPIRYSYSDIKKMTKAFSDKLGEGGYGSVFKGKLRSGHLVAVKMLGKSTASGQDFISEMATIGRIHHVNVVQLVGFCVEGSKRALVYDFMPNGSLEKYIFPVEKGNNVLSCEKIFEIALGVAKGMEYLHRGCDMQILHFDIKPHNILLDKDFTPKISDFGLARLYPANDCTVSLTAARGTLGYMAPEFFYKNVGGVSSKADVYSFGMLLMEMAGRRKNLNAYTEHSSQIYFPLWVYDKLSEGKEIVMEEVTKEDKEIVKKMVIVALWCIQMKPIDRPSMNEVVGILEGEVELHFPPKPFLGAQNIPDEDHNESSTDAKEVSIASGNPTVSVILDPIDI</sequence>
<dbReference type="InterPro" id="IPR011009">
    <property type="entry name" value="Kinase-like_dom_sf"/>
</dbReference>
<dbReference type="GO" id="GO:0005524">
    <property type="term" value="F:ATP binding"/>
    <property type="evidence" value="ECO:0007669"/>
    <property type="project" value="UniProtKB-UniRule"/>
</dbReference>
<feature type="binding site" evidence="12">
    <location>
        <position position="389"/>
    </location>
    <ligand>
        <name>ATP</name>
        <dbReference type="ChEBI" id="CHEBI:30616"/>
    </ligand>
</feature>
<feature type="transmembrane region" description="Helical" evidence="13">
    <location>
        <begin position="294"/>
        <end position="322"/>
    </location>
</feature>
<evidence type="ECO:0000313" key="16">
    <source>
        <dbReference type="EMBL" id="KAK6925974.1"/>
    </source>
</evidence>
<dbReference type="EMBL" id="JBAMMX010000015">
    <property type="protein sequence ID" value="KAK6925974.1"/>
    <property type="molecule type" value="Genomic_DNA"/>
</dbReference>
<evidence type="ECO:0000256" key="11">
    <source>
        <dbReference type="ARBA" id="ARBA00023180"/>
    </source>
</evidence>
<evidence type="ECO:0000256" key="2">
    <source>
        <dbReference type="ARBA" id="ARBA00022527"/>
    </source>
</evidence>
<dbReference type="PROSITE" id="PS50011">
    <property type="entry name" value="PROTEIN_KINASE_DOM"/>
    <property type="match status" value="1"/>
</dbReference>
<dbReference type="InterPro" id="IPR045874">
    <property type="entry name" value="LRK10/LRL21-25-like"/>
</dbReference>
<organism evidence="16 17">
    <name type="scientific">Dillenia turbinata</name>
    <dbReference type="NCBI Taxonomy" id="194707"/>
    <lineage>
        <taxon>Eukaryota</taxon>
        <taxon>Viridiplantae</taxon>
        <taxon>Streptophyta</taxon>
        <taxon>Embryophyta</taxon>
        <taxon>Tracheophyta</taxon>
        <taxon>Spermatophyta</taxon>
        <taxon>Magnoliopsida</taxon>
        <taxon>eudicotyledons</taxon>
        <taxon>Gunneridae</taxon>
        <taxon>Pentapetalae</taxon>
        <taxon>Dilleniales</taxon>
        <taxon>Dilleniaceae</taxon>
        <taxon>Dillenia</taxon>
    </lineage>
</organism>
<dbReference type="Pfam" id="PF00069">
    <property type="entry name" value="Pkinase"/>
    <property type="match status" value="1"/>
</dbReference>
<keyword evidence="8 12" id="KW-0067">ATP-binding</keyword>
<evidence type="ECO:0000256" key="9">
    <source>
        <dbReference type="ARBA" id="ARBA00022989"/>
    </source>
</evidence>
<keyword evidence="11" id="KW-0325">Glycoprotein</keyword>
<dbReference type="InterPro" id="IPR008271">
    <property type="entry name" value="Ser/Thr_kinase_AS"/>
</dbReference>
<dbReference type="PROSITE" id="PS00108">
    <property type="entry name" value="PROTEIN_KINASE_ST"/>
    <property type="match status" value="1"/>
</dbReference>
<evidence type="ECO:0000256" key="8">
    <source>
        <dbReference type="ARBA" id="ARBA00022840"/>
    </source>
</evidence>
<evidence type="ECO:0000256" key="12">
    <source>
        <dbReference type="PROSITE-ProRule" id="PRU10141"/>
    </source>
</evidence>
<proteinExistence type="predicted"/>
<dbReference type="AlphaFoldDB" id="A0AAN8V3G5"/>
<dbReference type="InterPro" id="IPR025287">
    <property type="entry name" value="WAK_GUB"/>
</dbReference>
<keyword evidence="5 14" id="KW-0732">Signal</keyword>
<evidence type="ECO:0000256" key="5">
    <source>
        <dbReference type="ARBA" id="ARBA00022729"/>
    </source>
</evidence>
<dbReference type="InterPro" id="IPR000719">
    <property type="entry name" value="Prot_kinase_dom"/>
</dbReference>
<dbReference type="SMART" id="SM00220">
    <property type="entry name" value="S_TKc"/>
    <property type="match status" value="1"/>
</dbReference>
<keyword evidence="3" id="KW-0808">Transferase</keyword>
<feature type="domain" description="Protein kinase" evidence="15">
    <location>
        <begin position="361"/>
        <end position="646"/>
    </location>
</feature>
<feature type="signal peptide" evidence="14">
    <location>
        <begin position="1"/>
        <end position="27"/>
    </location>
</feature>
<evidence type="ECO:0000256" key="4">
    <source>
        <dbReference type="ARBA" id="ARBA00022692"/>
    </source>
</evidence>
<evidence type="ECO:0000259" key="15">
    <source>
        <dbReference type="PROSITE" id="PS50011"/>
    </source>
</evidence>
<dbReference type="GO" id="GO:0004674">
    <property type="term" value="F:protein serine/threonine kinase activity"/>
    <property type="evidence" value="ECO:0007669"/>
    <property type="project" value="UniProtKB-KW"/>
</dbReference>
<comment type="subcellular location">
    <subcellularLocation>
        <location evidence="1">Membrane</location>
        <topology evidence="1">Single-pass type I membrane protein</topology>
    </subcellularLocation>
</comment>
<comment type="caution">
    <text evidence="16">The sequence shown here is derived from an EMBL/GenBank/DDBJ whole genome shotgun (WGS) entry which is preliminary data.</text>
</comment>
<dbReference type="PROSITE" id="PS00107">
    <property type="entry name" value="PROTEIN_KINASE_ATP"/>
    <property type="match status" value="1"/>
</dbReference>
<dbReference type="PANTHER" id="PTHR27009">
    <property type="entry name" value="RUST RESISTANCE KINASE LR10-RELATED"/>
    <property type="match status" value="1"/>
</dbReference>
<dbReference type="Gene3D" id="3.30.200.20">
    <property type="entry name" value="Phosphorylase Kinase, domain 1"/>
    <property type="match status" value="1"/>
</dbReference>
<evidence type="ECO:0000256" key="1">
    <source>
        <dbReference type="ARBA" id="ARBA00004479"/>
    </source>
</evidence>
<evidence type="ECO:0000256" key="10">
    <source>
        <dbReference type="ARBA" id="ARBA00023136"/>
    </source>
</evidence>
<evidence type="ECO:0000313" key="17">
    <source>
        <dbReference type="Proteomes" id="UP001370490"/>
    </source>
</evidence>
<accession>A0AAN8V3G5</accession>
<keyword evidence="9 13" id="KW-1133">Transmembrane helix</keyword>